<dbReference type="AlphaFoldDB" id="A0A8S2ZEJ7"/>
<sequence length="67" mass="7586">MKPVDLGLRLKPIIGIHNLFVSNGTEHERARKMLNPAFHFTNLRSMVSIMTYQTQKSIDTLLESSSA</sequence>
<dbReference type="Proteomes" id="UP000676336">
    <property type="component" value="Unassembled WGS sequence"/>
</dbReference>
<accession>A0A8S2ZEJ7</accession>
<comment type="caution">
    <text evidence="1">The sequence shown here is derived from an EMBL/GenBank/DDBJ whole genome shotgun (WGS) entry which is preliminary data.</text>
</comment>
<reference evidence="1" key="1">
    <citation type="submission" date="2021-02" db="EMBL/GenBank/DDBJ databases">
        <authorList>
            <person name="Nowell W R."/>
        </authorList>
    </citation>
    <scope>NUCLEOTIDE SEQUENCE</scope>
</reference>
<feature type="non-terminal residue" evidence="1">
    <location>
        <position position="67"/>
    </location>
</feature>
<name>A0A8S2ZEJ7_9BILA</name>
<evidence type="ECO:0000313" key="2">
    <source>
        <dbReference type="Proteomes" id="UP000676336"/>
    </source>
</evidence>
<proteinExistence type="predicted"/>
<dbReference type="InterPro" id="IPR036396">
    <property type="entry name" value="Cyt_P450_sf"/>
</dbReference>
<dbReference type="Gene3D" id="1.10.630.10">
    <property type="entry name" value="Cytochrome P450"/>
    <property type="match status" value="1"/>
</dbReference>
<organism evidence="1 2">
    <name type="scientific">Rotaria magnacalcarata</name>
    <dbReference type="NCBI Taxonomy" id="392030"/>
    <lineage>
        <taxon>Eukaryota</taxon>
        <taxon>Metazoa</taxon>
        <taxon>Spiralia</taxon>
        <taxon>Gnathifera</taxon>
        <taxon>Rotifera</taxon>
        <taxon>Eurotatoria</taxon>
        <taxon>Bdelloidea</taxon>
        <taxon>Philodinida</taxon>
        <taxon>Philodinidae</taxon>
        <taxon>Rotaria</taxon>
    </lineage>
</organism>
<gene>
    <name evidence="1" type="ORF">SMN809_LOCUS40041</name>
</gene>
<dbReference type="GO" id="GO:0005506">
    <property type="term" value="F:iron ion binding"/>
    <property type="evidence" value="ECO:0007669"/>
    <property type="project" value="InterPro"/>
</dbReference>
<evidence type="ECO:0008006" key="3">
    <source>
        <dbReference type="Google" id="ProtNLM"/>
    </source>
</evidence>
<dbReference type="EMBL" id="CAJOBI010109181">
    <property type="protein sequence ID" value="CAF4624633.1"/>
    <property type="molecule type" value="Genomic_DNA"/>
</dbReference>
<protein>
    <recommendedName>
        <fullName evidence="3">Cytochrome P450</fullName>
    </recommendedName>
</protein>
<dbReference type="GO" id="GO:0020037">
    <property type="term" value="F:heme binding"/>
    <property type="evidence" value="ECO:0007669"/>
    <property type="project" value="InterPro"/>
</dbReference>
<dbReference type="SUPFAM" id="SSF48264">
    <property type="entry name" value="Cytochrome P450"/>
    <property type="match status" value="1"/>
</dbReference>
<evidence type="ECO:0000313" key="1">
    <source>
        <dbReference type="EMBL" id="CAF4624633.1"/>
    </source>
</evidence>
<dbReference type="GO" id="GO:0004497">
    <property type="term" value="F:monooxygenase activity"/>
    <property type="evidence" value="ECO:0007669"/>
    <property type="project" value="InterPro"/>
</dbReference>
<dbReference type="GO" id="GO:0016705">
    <property type="term" value="F:oxidoreductase activity, acting on paired donors, with incorporation or reduction of molecular oxygen"/>
    <property type="evidence" value="ECO:0007669"/>
    <property type="project" value="InterPro"/>
</dbReference>